<evidence type="ECO:0008006" key="3">
    <source>
        <dbReference type="Google" id="ProtNLM"/>
    </source>
</evidence>
<dbReference type="RefSeq" id="WP_270920133.1">
    <property type="nucleotide sequence ID" value="NZ_CP127247.1"/>
</dbReference>
<accession>A0A9Y2KZ60</accession>
<keyword evidence="2" id="KW-1185">Reference proteome</keyword>
<gene>
    <name evidence="1" type="ORF">QPJ95_22025</name>
</gene>
<evidence type="ECO:0000313" key="1">
    <source>
        <dbReference type="EMBL" id="WIY25134.1"/>
    </source>
</evidence>
<organism evidence="1 2">
    <name type="scientific">Parasedimentitalea psychrophila</name>
    <dbReference type="NCBI Taxonomy" id="2997337"/>
    <lineage>
        <taxon>Bacteria</taxon>
        <taxon>Pseudomonadati</taxon>
        <taxon>Pseudomonadota</taxon>
        <taxon>Alphaproteobacteria</taxon>
        <taxon>Rhodobacterales</taxon>
        <taxon>Paracoccaceae</taxon>
        <taxon>Parasedimentitalea</taxon>
    </lineage>
</organism>
<name>A0A9Y2KZ60_9RHOB</name>
<dbReference type="KEGG" id="ppso:QPJ95_22025"/>
<evidence type="ECO:0000313" key="2">
    <source>
        <dbReference type="Proteomes" id="UP001238334"/>
    </source>
</evidence>
<reference evidence="1 2" key="1">
    <citation type="submission" date="2023-06" db="EMBL/GenBank/DDBJ databases">
        <title>Parasedimentitalea psychrophila sp. nov., a psychrophilic bacterium isolated from deep-sea sediment.</title>
        <authorList>
            <person name="Li A."/>
        </authorList>
    </citation>
    <scope>NUCLEOTIDE SEQUENCE [LARGE SCALE GENOMIC DNA]</scope>
    <source>
        <strain evidence="1 2">QS115</strain>
    </source>
</reference>
<dbReference type="EMBL" id="CP127247">
    <property type="protein sequence ID" value="WIY25134.1"/>
    <property type="molecule type" value="Genomic_DNA"/>
</dbReference>
<proteinExistence type="predicted"/>
<dbReference type="AlphaFoldDB" id="A0A9Y2KZ60"/>
<protein>
    <recommendedName>
        <fullName evidence="3">DUF1376 domain-containing protein</fullName>
    </recommendedName>
</protein>
<sequence>MQRTQYVQPVSVDDLPEYPLTSDDRLDSHYFMVWERRRWLNSDMRLKGTPECRALYFDLTNIAYDHSPVGTLPDDMDALAKMIFIDASHFKALCALEYGPLHKWRRCLCEGGEIRLMHPMVLKSLNEAIARKEDNRARNEAANTAKRLQRLRVTVAGYQVDLAKNDAAVRWMDEWLTKEGCSYRGGEWIERAMRAWSDHMFDLGRMRGQGRA</sequence>
<dbReference type="Proteomes" id="UP001238334">
    <property type="component" value="Chromosome"/>
</dbReference>